<feature type="compositionally biased region" description="Polar residues" evidence="2">
    <location>
        <begin position="265"/>
        <end position="281"/>
    </location>
</feature>
<proteinExistence type="predicted"/>
<dbReference type="InterPro" id="IPR003715">
    <property type="entry name" value="Poly_export_N"/>
</dbReference>
<accession>A0A1U7HRK9</accession>
<dbReference type="AlphaFoldDB" id="A0A1U7HRK9"/>
<feature type="domain" description="Soluble ligand binding" evidence="5">
    <location>
        <begin position="138"/>
        <end position="190"/>
    </location>
</feature>
<dbReference type="Proteomes" id="UP000186868">
    <property type="component" value="Unassembled WGS sequence"/>
</dbReference>
<organism evidence="6 7">
    <name type="scientific">Hydrococcus rivularis NIES-593</name>
    <dbReference type="NCBI Taxonomy" id="1921803"/>
    <lineage>
        <taxon>Bacteria</taxon>
        <taxon>Bacillati</taxon>
        <taxon>Cyanobacteriota</taxon>
        <taxon>Cyanophyceae</taxon>
        <taxon>Pleurocapsales</taxon>
        <taxon>Hydrococcaceae</taxon>
        <taxon>Hydrococcus</taxon>
    </lineage>
</organism>
<dbReference type="PANTHER" id="PTHR33619:SF3">
    <property type="entry name" value="POLYSACCHARIDE EXPORT PROTEIN GFCE-RELATED"/>
    <property type="match status" value="1"/>
</dbReference>
<dbReference type="InterPro" id="IPR049712">
    <property type="entry name" value="Poly_export"/>
</dbReference>
<dbReference type="Gene3D" id="3.10.560.10">
    <property type="entry name" value="Outer membrane lipoprotein wza domain like"/>
    <property type="match status" value="3"/>
</dbReference>
<feature type="domain" description="Polysaccharide export protein N-terminal" evidence="4">
    <location>
        <begin position="56"/>
        <end position="130"/>
    </location>
</feature>
<dbReference type="RefSeq" id="WP_073598328.1">
    <property type="nucleotide sequence ID" value="NZ_MRCB01000002.1"/>
</dbReference>
<sequence>MMFDPISRQVFSIRSRRASALTAAFVVLSSLSVPAYAQQPQATTNVQSPSASNLSPAETEYTLGAGDRIRVDIFQVEELSGEFLVLVDGTVSFPLVGNLKVEGLTTQQLSSVLSQNYAPFLKRPVVTVSLLAPRPLKIAVAGEVNSPGSYTLPLGETGKFPSVTDLIRQAGGVTASADVGQVQIRRFFQGKQQVLTLNMWELLQEGNQGQNITLRDGDTVIIPTKAESDPTEIRQLADANFGIQADRELNVAVVGEVARPGSYKLTPQQGRTGENNTSINNVKLEPPRLSNAIQLAGGIKPLADVRHIEVRRQTRSGTQQIIAVDLWDLLQSGNIDRDVILQDGDTIVIPTAEALNPEESESLAAASFSPATIRVNVVGEVKQPGVVEVPPNTPLNQALLAAGGFNEQRAETDKVELVRLNPNGTVTKREIELDFSSGIDDEKNPALRNNDVVVVNRSGLASATDTLGTVLSPIGSIFGFFNFFRIFN</sequence>
<dbReference type="InterPro" id="IPR019554">
    <property type="entry name" value="Soluble_ligand-bd"/>
</dbReference>
<dbReference type="Pfam" id="PF10531">
    <property type="entry name" value="SLBB"/>
    <property type="match status" value="2"/>
</dbReference>
<keyword evidence="1 3" id="KW-0732">Signal</keyword>
<evidence type="ECO:0000256" key="2">
    <source>
        <dbReference type="SAM" id="MobiDB-lite"/>
    </source>
</evidence>
<dbReference type="Pfam" id="PF02563">
    <property type="entry name" value="Poly_export"/>
    <property type="match status" value="1"/>
</dbReference>
<comment type="caution">
    <text evidence="6">The sequence shown here is derived from an EMBL/GenBank/DDBJ whole genome shotgun (WGS) entry which is preliminary data.</text>
</comment>
<evidence type="ECO:0000256" key="3">
    <source>
        <dbReference type="SAM" id="SignalP"/>
    </source>
</evidence>
<evidence type="ECO:0000259" key="4">
    <source>
        <dbReference type="Pfam" id="PF02563"/>
    </source>
</evidence>
<gene>
    <name evidence="6" type="ORF">NIES593_03900</name>
</gene>
<feature type="domain" description="Soluble ligand binding" evidence="5">
    <location>
        <begin position="375"/>
        <end position="428"/>
    </location>
</feature>
<evidence type="ECO:0000256" key="1">
    <source>
        <dbReference type="ARBA" id="ARBA00022729"/>
    </source>
</evidence>
<dbReference type="GO" id="GO:0015159">
    <property type="term" value="F:polysaccharide transmembrane transporter activity"/>
    <property type="evidence" value="ECO:0007669"/>
    <property type="project" value="InterPro"/>
</dbReference>
<evidence type="ECO:0000259" key="5">
    <source>
        <dbReference type="Pfam" id="PF10531"/>
    </source>
</evidence>
<evidence type="ECO:0000313" key="6">
    <source>
        <dbReference type="EMBL" id="OKH26222.1"/>
    </source>
</evidence>
<name>A0A1U7HRK9_9CYAN</name>
<keyword evidence="7" id="KW-1185">Reference proteome</keyword>
<dbReference type="OrthoDB" id="9793939at2"/>
<feature type="region of interest" description="Disordered" evidence="2">
    <location>
        <begin position="263"/>
        <end position="282"/>
    </location>
</feature>
<dbReference type="EMBL" id="MRCB01000002">
    <property type="protein sequence ID" value="OKH26222.1"/>
    <property type="molecule type" value="Genomic_DNA"/>
</dbReference>
<evidence type="ECO:0000313" key="7">
    <source>
        <dbReference type="Proteomes" id="UP000186868"/>
    </source>
</evidence>
<reference evidence="6 7" key="1">
    <citation type="submission" date="2016-11" db="EMBL/GenBank/DDBJ databases">
        <title>Draft Genome Sequences of Nine Cyanobacterial Strains from Diverse Habitats.</title>
        <authorList>
            <person name="Zhu T."/>
            <person name="Hou S."/>
            <person name="Lu X."/>
            <person name="Hess W.R."/>
        </authorList>
    </citation>
    <scope>NUCLEOTIDE SEQUENCE [LARGE SCALE GENOMIC DNA]</scope>
    <source>
        <strain evidence="6 7">NIES-593</strain>
    </source>
</reference>
<dbReference type="PANTHER" id="PTHR33619">
    <property type="entry name" value="POLYSACCHARIDE EXPORT PROTEIN GFCE-RELATED"/>
    <property type="match status" value="1"/>
</dbReference>
<feature type="chain" id="PRO_5012437081" evidence="3">
    <location>
        <begin position="38"/>
        <end position="488"/>
    </location>
</feature>
<protein>
    <submittedName>
        <fullName evidence="6">Sugar ABC transporter substrate-binding protein</fullName>
    </submittedName>
</protein>
<dbReference type="STRING" id="1921803.NIES593_03900"/>
<dbReference type="Gene3D" id="3.30.1950.10">
    <property type="entry name" value="wza like domain"/>
    <property type="match status" value="1"/>
</dbReference>
<feature type="signal peptide" evidence="3">
    <location>
        <begin position="1"/>
        <end position="37"/>
    </location>
</feature>